<keyword evidence="1" id="KW-0472">Membrane</keyword>
<sequence length="110" mass="11887">MILLVTPQIFDEADELLAPRSAVLGGVLVMCFGFSAAVVFREWRAWAEVAVGTWLLAAPWLLHWERLSRAACAHIVVGSVVPGIAANGIGNSRAGMRPLEFSQQRGTQPC</sequence>
<evidence type="ECO:0000259" key="2">
    <source>
        <dbReference type="Pfam" id="PF03779"/>
    </source>
</evidence>
<accession>A0ABQ6DKC1</accession>
<reference evidence="4" key="1">
    <citation type="journal article" date="2019" name="Int. J. Syst. Evol. Microbiol.">
        <title>The Global Catalogue of Microorganisms (GCM) 10K type strain sequencing project: providing services to taxonomists for standard genome sequencing and annotation.</title>
        <authorList>
            <consortium name="The Broad Institute Genomics Platform"/>
            <consortium name="The Broad Institute Genome Sequencing Center for Infectious Disease"/>
            <person name="Wu L."/>
            <person name="Ma J."/>
        </authorList>
    </citation>
    <scope>NUCLEOTIDE SEQUENCE [LARGE SCALE GENOMIC DNA]</scope>
    <source>
        <strain evidence="4">NBRC 107715</strain>
    </source>
</reference>
<protein>
    <recommendedName>
        <fullName evidence="2">SPW repeat-containing integral membrane domain-containing protein</fullName>
    </recommendedName>
</protein>
<dbReference type="Pfam" id="PF03779">
    <property type="entry name" value="SPW"/>
    <property type="match status" value="1"/>
</dbReference>
<keyword evidence="1" id="KW-1133">Transmembrane helix</keyword>
<evidence type="ECO:0000313" key="4">
    <source>
        <dbReference type="Proteomes" id="UP001156856"/>
    </source>
</evidence>
<dbReference type="Proteomes" id="UP001156856">
    <property type="component" value="Unassembled WGS sequence"/>
</dbReference>
<keyword evidence="4" id="KW-1185">Reference proteome</keyword>
<evidence type="ECO:0000313" key="3">
    <source>
        <dbReference type="EMBL" id="GLS64507.1"/>
    </source>
</evidence>
<organism evidence="3 4">
    <name type="scientific">Methylobacterium oxalidis</name>
    <dbReference type="NCBI Taxonomy" id="944322"/>
    <lineage>
        <taxon>Bacteria</taxon>
        <taxon>Pseudomonadati</taxon>
        <taxon>Pseudomonadota</taxon>
        <taxon>Alphaproteobacteria</taxon>
        <taxon>Hyphomicrobiales</taxon>
        <taxon>Methylobacteriaceae</taxon>
        <taxon>Methylobacterium</taxon>
    </lineage>
</organism>
<feature type="transmembrane region" description="Helical" evidence="1">
    <location>
        <begin position="45"/>
        <end position="62"/>
    </location>
</feature>
<proteinExistence type="predicted"/>
<name>A0ABQ6DKC1_9HYPH</name>
<dbReference type="EMBL" id="BSPK01000042">
    <property type="protein sequence ID" value="GLS64507.1"/>
    <property type="molecule type" value="Genomic_DNA"/>
</dbReference>
<dbReference type="RefSeq" id="WP_373876133.1">
    <property type="nucleotide sequence ID" value="NZ_BPQW01000184.1"/>
</dbReference>
<feature type="domain" description="SPW repeat-containing integral membrane" evidence="2">
    <location>
        <begin position="2"/>
        <end position="85"/>
    </location>
</feature>
<dbReference type="InterPro" id="IPR005530">
    <property type="entry name" value="SPW"/>
</dbReference>
<evidence type="ECO:0000256" key="1">
    <source>
        <dbReference type="SAM" id="Phobius"/>
    </source>
</evidence>
<comment type="caution">
    <text evidence="3">The sequence shown here is derived from an EMBL/GenBank/DDBJ whole genome shotgun (WGS) entry which is preliminary data.</text>
</comment>
<gene>
    <name evidence="3" type="ORF">GCM10007888_28880</name>
</gene>
<keyword evidence="1" id="KW-0812">Transmembrane</keyword>
<feature type="transmembrane region" description="Helical" evidence="1">
    <location>
        <begin position="20"/>
        <end position="40"/>
    </location>
</feature>